<evidence type="ECO:0000313" key="3">
    <source>
        <dbReference type="EMBL" id="THH04604.1"/>
    </source>
</evidence>
<dbReference type="EMBL" id="SGPK01000328">
    <property type="protein sequence ID" value="THH04604.1"/>
    <property type="molecule type" value="Genomic_DNA"/>
</dbReference>
<dbReference type="SMART" id="SM00757">
    <property type="entry name" value="CRA"/>
    <property type="match status" value="1"/>
</dbReference>
<dbReference type="PROSITE" id="PS50896">
    <property type="entry name" value="LISH"/>
    <property type="match status" value="1"/>
</dbReference>
<proteinExistence type="predicted"/>
<dbReference type="InterPro" id="IPR050618">
    <property type="entry name" value="Ubq-SigPath_Reg"/>
</dbReference>
<dbReference type="InterPro" id="IPR024964">
    <property type="entry name" value="CTLH/CRA"/>
</dbReference>
<organism evidence="3 4">
    <name type="scientific">Phellinidium pouzarii</name>
    <dbReference type="NCBI Taxonomy" id="167371"/>
    <lineage>
        <taxon>Eukaryota</taxon>
        <taxon>Fungi</taxon>
        <taxon>Dikarya</taxon>
        <taxon>Basidiomycota</taxon>
        <taxon>Agaricomycotina</taxon>
        <taxon>Agaricomycetes</taxon>
        <taxon>Hymenochaetales</taxon>
        <taxon>Hymenochaetaceae</taxon>
        <taxon>Phellinidium</taxon>
    </lineage>
</organism>
<feature type="region of interest" description="Disordered" evidence="1">
    <location>
        <begin position="309"/>
        <end position="361"/>
    </location>
</feature>
<name>A0A4S4L095_9AGAM</name>
<dbReference type="Pfam" id="PF10607">
    <property type="entry name" value="CTLH"/>
    <property type="match status" value="1"/>
</dbReference>
<feature type="region of interest" description="Disordered" evidence="1">
    <location>
        <begin position="175"/>
        <end position="204"/>
    </location>
</feature>
<feature type="compositionally biased region" description="Pro residues" evidence="1">
    <location>
        <begin position="309"/>
        <end position="324"/>
    </location>
</feature>
<dbReference type="OrthoDB" id="8048523at2759"/>
<feature type="compositionally biased region" description="Polar residues" evidence="1">
    <location>
        <begin position="118"/>
        <end position="137"/>
    </location>
</feature>
<evidence type="ECO:0000313" key="4">
    <source>
        <dbReference type="Proteomes" id="UP000308199"/>
    </source>
</evidence>
<reference evidence="3 4" key="1">
    <citation type="submission" date="2019-02" db="EMBL/GenBank/DDBJ databases">
        <title>Genome sequencing of the rare red list fungi Phellinidium pouzarii.</title>
        <authorList>
            <person name="Buettner E."/>
            <person name="Kellner H."/>
        </authorList>
    </citation>
    <scope>NUCLEOTIDE SEQUENCE [LARGE SCALE GENOMIC DNA]</scope>
    <source>
        <strain evidence="3 4">DSM 108285</strain>
    </source>
</reference>
<dbReference type="PANTHER" id="PTHR12864">
    <property type="entry name" value="RAN BINDING PROTEIN 9-RELATED"/>
    <property type="match status" value="1"/>
</dbReference>
<sequence>MSTSSVFQPSPQCLRELVLDYLLHNSYIDTARAFAVDTTSMNGVERRPERLAGDFVAETEEDARGTEVGGSADLNSAGISKEVIASVRLRREIRFHILSGRVDEATHLLNMHFPSVLQENDTDTSLPSRTLSPSASSPHARVHYTSQLSTKPIHIALNLRTLSFIEAARTVPLTYASDPPRISSNTASTATASSTPSLDRSSDAFSDHQTDLLHRAQRLYAIVESLRDMRDRDLYRKELNSVGGLLAYPAPEKSPMAKYMGQERREAVADQVNSAILYHLSQPATSVIELFARQTAALWSTMRDCDMKLPPPSQYPTGASPPPSSIQDILAPCKTGSSGKTEKQDAERIPAFDLHEFIDSP</sequence>
<comment type="caution">
    <text evidence="3">The sequence shown here is derived from an EMBL/GenBank/DDBJ whole genome shotgun (WGS) entry which is preliminary data.</text>
</comment>
<accession>A0A4S4L095</accession>
<evidence type="ECO:0000256" key="1">
    <source>
        <dbReference type="SAM" id="MobiDB-lite"/>
    </source>
</evidence>
<dbReference type="Proteomes" id="UP000308199">
    <property type="component" value="Unassembled WGS sequence"/>
</dbReference>
<protein>
    <recommendedName>
        <fullName evidence="2">CRA domain-containing protein</fullName>
    </recommendedName>
</protein>
<feature type="compositionally biased region" description="Low complexity" evidence="1">
    <location>
        <begin position="183"/>
        <end position="197"/>
    </location>
</feature>
<feature type="compositionally biased region" description="Basic and acidic residues" evidence="1">
    <location>
        <begin position="340"/>
        <end position="361"/>
    </location>
</feature>
<gene>
    <name evidence="3" type="ORF">EW145_g5398</name>
</gene>
<dbReference type="InterPro" id="IPR006594">
    <property type="entry name" value="LisH"/>
</dbReference>
<feature type="region of interest" description="Disordered" evidence="1">
    <location>
        <begin position="118"/>
        <end position="139"/>
    </location>
</feature>
<keyword evidence="4" id="KW-1185">Reference proteome</keyword>
<feature type="domain" description="CRA" evidence="2">
    <location>
        <begin position="207"/>
        <end position="308"/>
    </location>
</feature>
<evidence type="ECO:0000259" key="2">
    <source>
        <dbReference type="SMART" id="SM00757"/>
    </source>
</evidence>
<dbReference type="InterPro" id="IPR013144">
    <property type="entry name" value="CRA_dom"/>
</dbReference>
<dbReference type="AlphaFoldDB" id="A0A4S4L095"/>